<sequence>MTGKSVQYSPPIDQGGHVWERVPVPSSPGAAGLLQKTLAGQYLAMFLAGYAGLMALGWCCCSPVVWTSCAIGAAALWVMLRTVGVGARWLYTPVITLGLLGITLAVRGTNMQNLPAWLASGPFSVLALVLMLGVVLSLDILELVDHRGQQLAGFVQRHGLKILAFAVIGFIAIYALVVPLVDELIYRQNPPEKPHLAMDRLTLPQNVLFNFVEGFTGLWFLVAGTAVGSYLNVVIYRVPQGLSVVSRRSHCPQCGVPILASDNLPLIGWLRLNGRCRNCNEEISARYPIVELALGLTFLLLFFVELISGGTNLPVRTPYSYAGVLWILFYTKWDLVGLYAYHCFLLCSLFSWAMIRRDGQHVPARTSAIILAVTIIAPLLQPHLLPWPFDVNPTLSVTYTVRGAAITSALGLLAGGVVSLLPALFRWTQQEGGSSPLQFDRASWLLIGAGLGWQAAVSIFALLVIWMIGCGVLSPSRLHFPRSDLPDVRGQSAGPAVGTELQRLALPCVVLVHQCFWRQLAGLYG</sequence>
<feature type="transmembrane region" description="Helical" evidence="1">
    <location>
        <begin position="335"/>
        <end position="355"/>
    </location>
</feature>
<feature type="transmembrane region" description="Helical" evidence="1">
    <location>
        <begin position="162"/>
        <end position="181"/>
    </location>
</feature>
<feature type="transmembrane region" description="Helical" evidence="1">
    <location>
        <begin position="89"/>
        <end position="106"/>
    </location>
</feature>
<dbReference type="KEGG" id="mri:Mal4_33270"/>
<proteinExistence type="predicted"/>
<feature type="transmembrane region" description="Helical" evidence="1">
    <location>
        <begin position="118"/>
        <end position="141"/>
    </location>
</feature>
<keyword evidence="4" id="KW-1185">Reference proteome</keyword>
<feature type="transmembrane region" description="Helical" evidence="1">
    <location>
        <begin position="445"/>
        <end position="468"/>
    </location>
</feature>
<dbReference type="AlphaFoldDB" id="A0A517Z941"/>
<reference evidence="3 4" key="1">
    <citation type="submission" date="2019-02" db="EMBL/GenBank/DDBJ databases">
        <title>Deep-cultivation of Planctomycetes and their phenomic and genomic characterization uncovers novel biology.</title>
        <authorList>
            <person name="Wiegand S."/>
            <person name="Jogler M."/>
            <person name="Boedeker C."/>
            <person name="Pinto D."/>
            <person name="Vollmers J."/>
            <person name="Rivas-Marin E."/>
            <person name="Kohn T."/>
            <person name="Peeters S.H."/>
            <person name="Heuer A."/>
            <person name="Rast P."/>
            <person name="Oberbeckmann S."/>
            <person name="Bunk B."/>
            <person name="Jeske O."/>
            <person name="Meyerdierks A."/>
            <person name="Storesund J.E."/>
            <person name="Kallscheuer N."/>
            <person name="Luecker S."/>
            <person name="Lage O.M."/>
            <person name="Pohl T."/>
            <person name="Merkel B.J."/>
            <person name="Hornburger P."/>
            <person name="Mueller R.-W."/>
            <person name="Bruemmer F."/>
            <person name="Labrenz M."/>
            <person name="Spormann A.M."/>
            <person name="Op den Camp H."/>
            <person name="Overmann J."/>
            <person name="Amann R."/>
            <person name="Jetten M.S.M."/>
            <person name="Mascher T."/>
            <person name="Medema M.H."/>
            <person name="Devos D.P."/>
            <person name="Kaster A.-K."/>
            <person name="Ovreas L."/>
            <person name="Rohde M."/>
            <person name="Galperin M.Y."/>
            <person name="Jogler C."/>
        </authorList>
    </citation>
    <scope>NUCLEOTIDE SEQUENCE [LARGE SCALE GENOMIC DNA]</scope>
    <source>
        <strain evidence="3 4">Mal4</strain>
    </source>
</reference>
<evidence type="ECO:0000256" key="1">
    <source>
        <dbReference type="SAM" id="Phobius"/>
    </source>
</evidence>
<feature type="transmembrane region" description="Helical" evidence="1">
    <location>
        <begin position="292"/>
        <end position="315"/>
    </location>
</feature>
<dbReference type="InterPro" id="IPR010627">
    <property type="entry name" value="Prepilin_pept_A24_N"/>
</dbReference>
<dbReference type="GO" id="GO:0006465">
    <property type="term" value="P:signal peptide processing"/>
    <property type="evidence" value="ECO:0007669"/>
    <property type="project" value="TreeGrafter"/>
</dbReference>
<keyword evidence="1" id="KW-0472">Membrane</keyword>
<accession>A0A517Z941</accession>
<protein>
    <submittedName>
        <fullName evidence="3">Leader peptidase PppA</fullName>
    </submittedName>
</protein>
<keyword evidence="1" id="KW-1133">Transmembrane helix</keyword>
<feature type="transmembrane region" description="Helical" evidence="1">
    <location>
        <begin position="367"/>
        <end position="384"/>
    </location>
</feature>
<dbReference type="PANTHER" id="PTHR30487">
    <property type="entry name" value="TYPE 4 PREPILIN-LIKE PROTEINS LEADER PEPTIDE-PROCESSING ENZYME"/>
    <property type="match status" value="1"/>
</dbReference>
<feature type="transmembrane region" description="Helical" evidence="1">
    <location>
        <begin position="404"/>
        <end position="425"/>
    </location>
</feature>
<evidence type="ECO:0000313" key="4">
    <source>
        <dbReference type="Proteomes" id="UP000320496"/>
    </source>
</evidence>
<dbReference type="EMBL" id="CP036275">
    <property type="protein sequence ID" value="QDU38994.1"/>
    <property type="molecule type" value="Genomic_DNA"/>
</dbReference>
<feature type="transmembrane region" description="Helical" evidence="1">
    <location>
        <begin position="55"/>
        <end position="77"/>
    </location>
</feature>
<name>A0A517Z941_9PLAN</name>
<dbReference type="Pfam" id="PF06750">
    <property type="entry name" value="A24_N_bact"/>
    <property type="match status" value="1"/>
</dbReference>
<dbReference type="GO" id="GO:0004190">
    <property type="term" value="F:aspartic-type endopeptidase activity"/>
    <property type="evidence" value="ECO:0007669"/>
    <property type="project" value="TreeGrafter"/>
</dbReference>
<evidence type="ECO:0000313" key="3">
    <source>
        <dbReference type="EMBL" id="QDU38994.1"/>
    </source>
</evidence>
<evidence type="ECO:0000259" key="2">
    <source>
        <dbReference type="Pfam" id="PF06750"/>
    </source>
</evidence>
<dbReference type="GO" id="GO:0005886">
    <property type="term" value="C:plasma membrane"/>
    <property type="evidence" value="ECO:0007669"/>
    <property type="project" value="TreeGrafter"/>
</dbReference>
<keyword evidence="1" id="KW-0812">Transmembrane</keyword>
<gene>
    <name evidence="3" type="primary">pppA_2</name>
    <name evidence="3" type="ORF">Mal4_33270</name>
</gene>
<dbReference type="Proteomes" id="UP000320496">
    <property type="component" value="Chromosome"/>
</dbReference>
<dbReference type="InterPro" id="IPR050882">
    <property type="entry name" value="Prepilin_peptidase/N-MTase"/>
</dbReference>
<organism evidence="3 4">
    <name type="scientific">Maioricimonas rarisocia</name>
    <dbReference type="NCBI Taxonomy" id="2528026"/>
    <lineage>
        <taxon>Bacteria</taxon>
        <taxon>Pseudomonadati</taxon>
        <taxon>Planctomycetota</taxon>
        <taxon>Planctomycetia</taxon>
        <taxon>Planctomycetales</taxon>
        <taxon>Planctomycetaceae</taxon>
        <taxon>Maioricimonas</taxon>
    </lineage>
</organism>
<feature type="transmembrane region" description="Helical" evidence="1">
    <location>
        <begin position="218"/>
        <end position="238"/>
    </location>
</feature>
<dbReference type="PANTHER" id="PTHR30487:SF0">
    <property type="entry name" value="PREPILIN LEADER PEPTIDASE_N-METHYLTRANSFERASE-RELATED"/>
    <property type="match status" value="1"/>
</dbReference>
<feature type="domain" description="Prepilin peptidase A24 N-terminal" evidence="2">
    <location>
        <begin position="222"/>
        <end position="302"/>
    </location>
</feature>
<dbReference type="RefSeq" id="WP_197443527.1">
    <property type="nucleotide sequence ID" value="NZ_CP036275.1"/>
</dbReference>